<dbReference type="InterPro" id="IPR024655">
    <property type="entry name" value="Asl1_glyco_hydro_catalytic"/>
</dbReference>
<gene>
    <name evidence="5" type="ORF">CLV33_105253</name>
</gene>
<name>A0A362X2N5_9FLAO</name>
<dbReference type="PANTHER" id="PTHR34154:SF3">
    <property type="entry name" value="ALKALI-SENSITIVE LINKAGE PROTEIN 1"/>
    <property type="match status" value="1"/>
</dbReference>
<feature type="signal peptide" evidence="2">
    <location>
        <begin position="1"/>
        <end position="19"/>
    </location>
</feature>
<accession>A0A362X2N5</accession>
<dbReference type="InterPro" id="IPR017853">
    <property type="entry name" value="GH"/>
</dbReference>
<dbReference type="Proteomes" id="UP000251545">
    <property type="component" value="Unassembled WGS sequence"/>
</dbReference>
<dbReference type="Pfam" id="PF11790">
    <property type="entry name" value="Glyco_hydro_cc"/>
    <property type="match status" value="1"/>
</dbReference>
<dbReference type="InterPro" id="IPR053183">
    <property type="entry name" value="ASL1"/>
</dbReference>
<proteinExistence type="predicted"/>
<evidence type="ECO:0000256" key="1">
    <source>
        <dbReference type="ARBA" id="ARBA00022729"/>
    </source>
</evidence>
<feature type="domain" description="Asl1-like glycosyl hydrolase catalytic" evidence="3">
    <location>
        <begin position="285"/>
        <end position="511"/>
    </location>
</feature>
<dbReference type="GO" id="GO:0071966">
    <property type="term" value="P:fungal-type cell wall polysaccharide metabolic process"/>
    <property type="evidence" value="ECO:0007669"/>
    <property type="project" value="TreeGrafter"/>
</dbReference>
<dbReference type="NCBIfam" id="TIGR04183">
    <property type="entry name" value="Por_Secre_tail"/>
    <property type="match status" value="1"/>
</dbReference>
<dbReference type="PANTHER" id="PTHR34154">
    <property type="entry name" value="ALKALI-SENSITIVE LINKAGE PROTEIN 1"/>
    <property type="match status" value="1"/>
</dbReference>
<dbReference type="RefSeq" id="WP_105473839.1">
    <property type="nucleotide sequence ID" value="NZ_PVEO01000005.1"/>
</dbReference>
<dbReference type="EMBL" id="PVEO01000005">
    <property type="protein sequence ID" value="PQV48396.1"/>
    <property type="molecule type" value="Genomic_DNA"/>
</dbReference>
<dbReference type="SUPFAM" id="SSF51445">
    <property type="entry name" value="(Trans)glycosidases"/>
    <property type="match status" value="1"/>
</dbReference>
<evidence type="ECO:0000259" key="4">
    <source>
        <dbReference type="Pfam" id="PF18962"/>
    </source>
</evidence>
<keyword evidence="1 2" id="KW-0732">Signal</keyword>
<organism evidence="5 6">
    <name type="scientific">Jejuia pallidilutea</name>
    <dbReference type="NCBI Taxonomy" id="504487"/>
    <lineage>
        <taxon>Bacteria</taxon>
        <taxon>Pseudomonadati</taxon>
        <taxon>Bacteroidota</taxon>
        <taxon>Flavobacteriia</taxon>
        <taxon>Flavobacteriales</taxon>
        <taxon>Flavobacteriaceae</taxon>
        <taxon>Jejuia</taxon>
    </lineage>
</organism>
<sequence>MKKNILLLSMLVVSIWSYSQQIIWTGNAGNNDFFDENNWQDNTTNQPPTAGSIDINQAINLNLQLHNANDTVIANGIINLGTGSLSVIASYLEANAFSGGSITIDNEAYINLSAISPLQNNVIINFTSGIGWVRTLNKKGSAIINDNISQIQVNGAVAAYQSNLRLDNYYLNGTVIRSNDISTSPLTLYDDVNLQGVSANLSLDIIHSGSTIPNGLDNKAESFILKKGFMATLAITEDGTSKSKNYIASEADLIVNELPEYLLNDVSFIRVVPWNWVTKKGIGGNTSGLNTEWFYRWNNTGASSIDIEYAPMSWGFGGANDDGDIALYKSKYKATHVLAFNESDNCNDQSGQYNNLCDTDVAVSTYKNLMKTGLRLVSPSGRENAPFGWLKEFHDKANAQDIRIDVIGVHWYDWASNPANSPNANPSAVFNRFKNYLQRVYDLYGLPIWITEFNANPNRSNATNYGFMQLALPYLETLDYVERYAWFEPFSNTADYYDPTGTSLTNVGAFYKNQVSTPAVPESTISANSNLDFYYTLGVNNLDTSNALLYPNPTNGIITLRAIEGIASYNIYNVQGQRIKSRKNINATEIKINLSKENKGIYILRIIDNNGNPSSKKIILD</sequence>
<reference evidence="5 6" key="1">
    <citation type="submission" date="2018-02" db="EMBL/GenBank/DDBJ databases">
        <title>Genomic Encyclopedia of Archaeal and Bacterial Type Strains, Phase II (KMG-II): from individual species to whole genera.</title>
        <authorList>
            <person name="Goeker M."/>
        </authorList>
    </citation>
    <scope>NUCLEOTIDE SEQUENCE [LARGE SCALE GENOMIC DNA]</scope>
    <source>
        <strain evidence="5 6">DSM 21165</strain>
    </source>
</reference>
<evidence type="ECO:0000313" key="5">
    <source>
        <dbReference type="EMBL" id="PQV48396.1"/>
    </source>
</evidence>
<feature type="domain" description="Secretion system C-terminal sorting" evidence="4">
    <location>
        <begin position="549"/>
        <end position="619"/>
    </location>
</feature>
<comment type="caution">
    <text evidence="5">The sequence shown here is derived from an EMBL/GenBank/DDBJ whole genome shotgun (WGS) entry which is preliminary data.</text>
</comment>
<dbReference type="InterPro" id="IPR026444">
    <property type="entry name" value="Secre_tail"/>
</dbReference>
<evidence type="ECO:0000313" key="6">
    <source>
        <dbReference type="Proteomes" id="UP000251545"/>
    </source>
</evidence>
<evidence type="ECO:0000259" key="3">
    <source>
        <dbReference type="Pfam" id="PF11790"/>
    </source>
</evidence>
<dbReference type="Pfam" id="PF18962">
    <property type="entry name" value="Por_Secre_tail"/>
    <property type="match status" value="1"/>
</dbReference>
<dbReference type="Gene3D" id="3.20.20.80">
    <property type="entry name" value="Glycosidases"/>
    <property type="match status" value="1"/>
</dbReference>
<dbReference type="AlphaFoldDB" id="A0A362X2N5"/>
<evidence type="ECO:0000256" key="2">
    <source>
        <dbReference type="SAM" id="SignalP"/>
    </source>
</evidence>
<feature type="chain" id="PRO_5016925873" evidence="2">
    <location>
        <begin position="20"/>
        <end position="621"/>
    </location>
</feature>
<protein>
    <submittedName>
        <fullName evidence="5">Putative secreted protein (Por secretion system target)</fullName>
    </submittedName>
</protein>